<name>Q21XK9_ALBFT</name>
<sequence>MTLPRILVTGAAGNTGFQTTQQLLEKGFPVRALVRRVDARSDALKALGAEIQVGNLQDMDDVRQALRDVQRAYFCAPLLRGGLSASAIFASAAQEQRLEVVVALSQWLADPLHPSIHTRETWLSDKMLSWMPDVDVVTVNPGWFADNYMAALEPIAQFGMMPMPLGEGMNAPPSNEDIARVIVAALERPEPHIGKTYRPTGPALLSPEDIAATYAKVLGRPVKYVNAPVGMFTKVARALNFPDFTIAQVLWYLDDYQRNAFAVGAPTQAVLEVTGQRPEDFETIVRRYIGQSPSAQRNMGARLRALGSMVKILLTPALDPTRFARSNDFPRLTQTALAADSAQWLATHTPGLDLPAVHLVATPRAQ</sequence>
<reference evidence="3" key="1">
    <citation type="submission" date="2006-02" db="EMBL/GenBank/DDBJ databases">
        <title>Complete sequence of chromosome of Rhodoferax ferrireducens DSM 15236.</title>
        <authorList>
            <person name="Copeland A."/>
            <person name="Lucas S."/>
            <person name="Lapidus A."/>
            <person name="Barry K."/>
            <person name="Detter J.C."/>
            <person name="Glavina del Rio T."/>
            <person name="Hammon N."/>
            <person name="Israni S."/>
            <person name="Pitluck S."/>
            <person name="Brettin T."/>
            <person name="Bruce D."/>
            <person name="Han C."/>
            <person name="Tapia R."/>
            <person name="Gilna P."/>
            <person name="Kiss H."/>
            <person name="Schmutz J."/>
            <person name="Larimer F."/>
            <person name="Land M."/>
            <person name="Kyrpides N."/>
            <person name="Ivanova N."/>
            <person name="Richardson P."/>
        </authorList>
    </citation>
    <scope>NUCLEOTIDE SEQUENCE [LARGE SCALE GENOMIC DNA]</scope>
    <source>
        <strain evidence="3">ATCC BAA-621 / DSM 15236 / T118</strain>
    </source>
</reference>
<dbReference type="EMBL" id="CP000267">
    <property type="protein sequence ID" value="ABD69494.1"/>
    <property type="molecule type" value="Genomic_DNA"/>
</dbReference>
<feature type="domain" description="NAD(P)-binding" evidence="1">
    <location>
        <begin position="10"/>
        <end position="189"/>
    </location>
</feature>
<dbReference type="KEGG" id="rfr:Rfer_1765"/>
<dbReference type="Proteomes" id="UP000008332">
    <property type="component" value="Chromosome"/>
</dbReference>
<dbReference type="Pfam" id="PF13460">
    <property type="entry name" value="NAD_binding_10"/>
    <property type="match status" value="1"/>
</dbReference>
<dbReference type="Gene3D" id="3.90.25.10">
    <property type="entry name" value="UDP-galactose 4-epimerase, domain 1"/>
    <property type="match status" value="1"/>
</dbReference>
<dbReference type="AlphaFoldDB" id="Q21XK9"/>
<proteinExistence type="predicted"/>
<organism evidence="2 3">
    <name type="scientific">Albidiferax ferrireducens (strain ATCC BAA-621 / DSM 15236 / T118)</name>
    <name type="common">Rhodoferax ferrireducens</name>
    <dbReference type="NCBI Taxonomy" id="338969"/>
    <lineage>
        <taxon>Bacteria</taxon>
        <taxon>Pseudomonadati</taxon>
        <taxon>Pseudomonadota</taxon>
        <taxon>Betaproteobacteria</taxon>
        <taxon>Burkholderiales</taxon>
        <taxon>Comamonadaceae</taxon>
        <taxon>Rhodoferax</taxon>
    </lineage>
</organism>
<dbReference type="CDD" id="cd05231">
    <property type="entry name" value="NmrA_TMR_like_1_SDR_a"/>
    <property type="match status" value="1"/>
</dbReference>
<dbReference type="OrthoDB" id="9780595at2"/>
<dbReference type="eggNOG" id="COG0702">
    <property type="taxonomic scope" value="Bacteria"/>
</dbReference>
<protein>
    <submittedName>
        <fullName evidence="2">NmrA-like</fullName>
    </submittedName>
</protein>
<dbReference type="STRING" id="338969.Rfer_1765"/>
<evidence type="ECO:0000259" key="1">
    <source>
        <dbReference type="Pfam" id="PF13460"/>
    </source>
</evidence>
<dbReference type="PANTHER" id="PTHR43162">
    <property type="match status" value="1"/>
</dbReference>
<keyword evidence="3" id="KW-1185">Reference proteome</keyword>
<dbReference type="PANTHER" id="PTHR43162:SF1">
    <property type="entry name" value="PRESTALK A DIFFERENTIATION PROTEIN A"/>
    <property type="match status" value="1"/>
</dbReference>
<dbReference type="RefSeq" id="WP_011464062.1">
    <property type="nucleotide sequence ID" value="NC_007908.1"/>
</dbReference>
<dbReference type="HOGENOM" id="CLU_007383_10_6_4"/>
<dbReference type="SUPFAM" id="SSF51735">
    <property type="entry name" value="NAD(P)-binding Rossmann-fold domains"/>
    <property type="match status" value="1"/>
</dbReference>
<dbReference type="InterPro" id="IPR016040">
    <property type="entry name" value="NAD(P)-bd_dom"/>
</dbReference>
<dbReference type="InterPro" id="IPR051604">
    <property type="entry name" value="Ergot_Alk_Oxidoreductase"/>
</dbReference>
<dbReference type="Gene3D" id="3.40.50.720">
    <property type="entry name" value="NAD(P)-binding Rossmann-like Domain"/>
    <property type="match status" value="1"/>
</dbReference>
<dbReference type="InterPro" id="IPR036291">
    <property type="entry name" value="NAD(P)-bd_dom_sf"/>
</dbReference>
<evidence type="ECO:0000313" key="2">
    <source>
        <dbReference type="EMBL" id="ABD69494.1"/>
    </source>
</evidence>
<gene>
    <name evidence="2" type="ordered locus">Rfer_1765</name>
</gene>
<accession>Q21XK9</accession>
<evidence type="ECO:0000313" key="3">
    <source>
        <dbReference type="Proteomes" id="UP000008332"/>
    </source>
</evidence>